<evidence type="ECO:0000256" key="4">
    <source>
        <dbReference type="ARBA" id="ARBA00022692"/>
    </source>
</evidence>
<keyword evidence="12" id="KW-1185">Reference proteome</keyword>
<comment type="similarity">
    <text evidence="2 9">Belongs to the WRB/GET1 family.</text>
</comment>
<keyword evidence="5 9" id="KW-0256">Endoplasmic reticulum</keyword>
<evidence type="ECO:0000256" key="5">
    <source>
        <dbReference type="ARBA" id="ARBA00022824"/>
    </source>
</evidence>
<comment type="caution">
    <text evidence="11">The sequence shown here is derived from an EMBL/GenBank/DDBJ whole genome shotgun (WGS) entry which is preliminary data.</text>
</comment>
<evidence type="ECO:0000256" key="8">
    <source>
        <dbReference type="ARBA" id="ARBA00023136"/>
    </source>
</evidence>
<keyword evidence="8 9" id="KW-0472">Membrane</keyword>
<dbReference type="AlphaFoldDB" id="A0AAE0I9H4"/>
<comment type="caution">
    <text evidence="9">Lacks conserved residue(s) required for the propagation of feature annotation.</text>
</comment>
<keyword evidence="7" id="KW-0175">Coiled coil</keyword>
<name>A0AAE0I9H4_9PEZI</name>
<evidence type="ECO:0000313" key="12">
    <source>
        <dbReference type="Proteomes" id="UP001286456"/>
    </source>
</evidence>
<keyword evidence="3 9" id="KW-0813">Transport</keyword>
<evidence type="ECO:0000256" key="2">
    <source>
        <dbReference type="ARBA" id="ARBA00010799"/>
    </source>
</evidence>
<reference evidence="11" key="2">
    <citation type="submission" date="2023-06" db="EMBL/GenBank/DDBJ databases">
        <authorList>
            <consortium name="Lawrence Berkeley National Laboratory"/>
            <person name="Haridas S."/>
            <person name="Hensen N."/>
            <person name="Bonometti L."/>
            <person name="Westerberg I."/>
            <person name="Brannstrom I.O."/>
            <person name="Guillou S."/>
            <person name="Cros-Aarteil S."/>
            <person name="Calhoun S."/>
            <person name="Kuo A."/>
            <person name="Mondo S."/>
            <person name="Pangilinan J."/>
            <person name="Riley R."/>
            <person name="Labutti K."/>
            <person name="Andreopoulos B."/>
            <person name="Lipzen A."/>
            <person name="Chen C."/>
            <person name="Yanf M."/>
            <person name="Daum C."/>
            <person name="Ng V."/>
            <person name="Clum A."/>
            <person name="Steindorff A."/>
            <person name="Ohm R."/>
            <person name="Martin F."/>
            <person name="Silar P."/>
            <person name="Natvig D."/>
            <person name="Lalanne C."/>
            <person name="Gautier V."/>
            <person name="Ament-Velasquez S.L."/>
            <person name="Kruys A."/>
            <person name="Hutchinson M.I."/>
            <person name="Powell A.J."/>
            <person name="Barry K."/>
            <person name="Miller A.N."/>
            <person name="Grigoriev I.V."/>
            <person name="Debuchy R."/>
            <person name="Gladieux P."/>
            <person name="Thoren M.H."/>
            <person name="Johannesson H."/>
        </authorList>
    </citation>
    <scope>NUCLEOTIDE SEQUENCE</scope>
    <source>
        <strain evidence="11">SMH4131-1</strain>
    </source>
</reference>
<evidence type="ECO:0000256" key="1">
    <source>
        <dbReference type="ARBA" id="ARBA00004477"/>
    </source>
</evidence>
<dbReference type="GO" id="GO:0043529">
    <property type="term" value="C:GET complex"/>
    <property type="evidence" value="ECO:0007669"/>
    <property type="project" value="InterPro"/>
</dbReference>
<evidence type="ECO:0000256" key="3">
    <source>
        <dbReference type="ARBA" id="ARBA00022448"/>
    </source>
</evidence>
<gene>
    <name evidence="9" type="primary">GET1</name>
    <name evidence="11" type="ORF">B0T19DRAFT_431320</name>
</gene>
<evidence type="ECO:0000256" key="7">
    <source>
        <dbReference type="ARBA" id="ARBA00023054"/>
    </source>
</evidence>
<dbReference type="PANTHER" id="PTHR42650">
    <property type="entry name" value="TAIL-ANCHORED PROTEIN INSERTION RECEPTOR WRB"/>
    <property type="match status" value="1"/>
</dbReference>
<evidence type="ECO:0000256" key="9">
    <source>
        <dbReference type="HAMAP-Rule" id="MF_03113"/>
    </source>
</evidence>
<dbReference type="GO" id="GO:0043495">
    <property type="term" value="F:protein-membrane adaptor activity"/>
    <property type="evidence" value="ECO:0007669"/>
    <property type="project" value="TreeGrafter"/>
</dbReference>
<evidence type="ECO:0000313" key="11">
    <source>
        <dbReference type="EMBL" id="KAK3321037.1"/>
    </source>
</evidence>
<accession>A0AAE0I9H4</accession>
<keyword evidence="6 9" id="KW-1133">Transmembrane helix</keyword>
<dbReference type="InterPro" id="IPR027538">
    <property type="entry name" value="Get1_fungi"/>
</dbReference>
<evidence type="ECO:0000256" key="10">
    <source>
        <dbReference type="SAM" id="Phobius"/>
    </source>
</evidence>
<dbReference type="GO" id="GO:0005789">
    <property type="term" value="C:endoplasmic reticulum membrane"/>
    <property type="evidence" value="ECO:0007669"/>
    <property type="project" value="UniProtKB-SubCell"/>
</dbReference>
<sequence>MPSLLVVIFVVELVVQLINTIGATTINNLLWGIVQTVPTSLSSEFALQRKRQKEYLEARQALNATSSQDEFAKWAKLRRQHDKLLEELEKKKTSLDASRAKFDRYLTTARLVSTRGLQWFLPFWYNREPMFWLPYGWFPYYVEWFASFPRAPLGSVSIVVWQWACTGMLTLIIETITAIVGLIAASRQRQGVPVAAATMGADGRQDTAAKIKKTS</sequence>
<comment type="subcellular location">
    <subcellularLocation>
        <location evidence="1">Endoplasmic reticulum membrane</location>
        <topology evidence="1">Multi-pass membrane protein</topology>
    </subcellularLocation>
</comment>
<dbReference type="Pfam" id="PF04420">
    <property type="entry name" value="CHD5"/>
    <property type="match status" value="1"/>
</dbReference>
<dbReference type="Proteomes" id="UP001286456">
    <property type="component" value="Unassembled WGS sequence"/>
</dbReference>
<dbReference type="EMBL" id="JAUEPO010000005">
    <property type="protein sequence ID" value="KAK3321037.1"/>
    <property type="molecule type" value="Genomic_DNA"/>
</dbReference>
<dbReference type="GO" id="GO:0071816">
    <property type="term" value="P:tail-anchored membrane protein insertion into ER membrane"/>
    <property type="evidence" value="ECO:0007669"/>
    <property type="project" value="InterPro"/>
</dbReference>
<evidence type="ECO:0000256" key="6">
    <source>
        <dbReference type="ARBA" id="ARBA00022989"/>
    </source>
</evidence>
<proteinExistence type="inferred from homology"/>
<feature type="transmembrane region" description="Helical" evidence="10">
    <location>
        <begin position="160"/>
        <end position="185"/>
    </location>
</feature>
<dbReference type="Gene3D" id="1.10.287.660">
    <property type="entry name" value="Helix hairpin bin"/>
    <property type="match status" value="1"/>
</dbReference>
<reference evidence="11" key="1">
    <citation type="journal article" date="2023" name="Mol. Phylogenet. Evol.">
        <title>Genome-scale phylogeny and comparative genomics of the fungal order Sordariales.</title>
        <authorList>
            <person name="Hensen N."/>
            <person name="Bonometti L."/>
            <person name="Westerberg I."/>
            <person name="Brannstrom I.O."/>
            <person name="Guillou S."/>
            <person name="Cros-Aarteil S."/>
            <person name="Calhoun S."/>
            <person name="Haridas S."/>
            <person name="Kuo A."/>
            <person name="Mondo S."/>
            <person name="Pangilinan J."/>
            <person name="Riley R."/>
            <person name="LaButti K."/>
            <person name="Andreopoulos B."/>
            <person name="Lipzen A."/>
            <person name="Chen C."/>
            <person name="Yan M."/>
            <person name="Daum C."/>
            <person name="Ng V."/>
            <person name="Clum A."/>
            <person name="Steindorff A."/>
            <person name="Ohm R.A."/>
            <person name="Martin F."/>
            <person name="Silar P."/>
            <person name="Natvig D.O."/>
            <person name="Lalanne C."/>
            <person name="Gautier V."/>
            <person name="Ament-Velasquez S.L."/>
            <person name="Kruys A."/>
            <person name="Hutchinson M.I."/>
            <person name="Powell A.J."/>
            <person name="Barry K."/>
            <person name="Miller A.N."/>
            <person name="Grigoriev I.V."/>
            <person name="Debuchy R."/>
            <person name="Gladieux P."/>
            <person name="Hiltunen Thoren M."/>
            <person name="Johannesson H."/>
        </authorList>
    </citation>
    <scope>NUCLEOTIDE SEQUENCE</scope>
    <source>
        <strain evidence="11">SMH4131-1</strain>
    </source>
</reference>
<dbReference type="InterPro" id="IPR028945">
    <property type="entry name" value="Get1"/>
</dbReference>
<keyword evidence="4 9" id="KW-0812">Transmembrane</keyword>
<protein>
    <submittedName>
        <fullName evidence="11">CHD5-like protein-domain-containing protein</fullName>
    </submittedName>
</protein>
<dbReference type="PANTHER" id="PTHR42650:SF1">
    <property type="entry name" value="GUIDED ENTRY OF TAIL-ANCHORED PROTEINS FACTOR 1"/>
    <property type="match status" value="1"/>
</dbReference>
<dbReference type="InterPro" id="IPR029012">
    <property type="entry name" value="Helix_hairpin_bin_sf"/>
</dbReference>
<feature type="topological domain" description="Cytoplasmic" evidence="9">
    <location>
        <begin position="173"/>
        <end position="215"/>
    </location>
</feature>
<dbReference type="FunFam" id="1.10.287.660:FF:000006">
    <property type="entry name" value="Protein GET1"/>
    <property type="match status" value="1"/>
</dbReference>
<dbReference type="HAMAP" id="MF_03113">
    <property type="entry name" value="Get1"/>
    <property type="match status" value="1"/>
</dbReference>
<organism evidence="11 12">
    <name type="scientific">Cercophora scortea</name>
    <dbReference type="NCBI Taxonomy" id="314031"/>
    <lineage>
        <taxon>Eukaryota</taxon>
        <taxon>Fungi</taxon>
        <taxon>Dikarya</taxon>
        <taxon>Ascomycota</taxon>
        <taxon>Pezizomycotina</taxon>
        <taxon>Sordariomycetes</taxon>
        <taxon>Sordariomycetidae</taxon>
        <taxon>Sordariales</taxon>
        <taxon>Lasiosphaeriaceae</taxon>
        <taxon>Cercophora</taxon>
    </lineage>
</organism>
<feature type="topological domain" description="Lumenal" evidence="9">
    <location>
        <begin position="1"/>
        <end position="4"/>
    </location>
</feature>